<feature type="compositionally biased region" description="Basic and acidic residues" evidence="1">
    <location>
        <begin position="1"/>
        <end position="20"/>
    </location>
</feature>
<dbReference type="AlphaFoldDB" id="A0A0B6YRR7"/>
<feature type="compositionally biased region" description="Basic and acidic residues" evidence="1">
    <location>
        <begin position="36"/>
        <end position="55"/>
    </location>
</feature>
<reference evidence="3" key="1">
    <citation type="submission" date="2014-12" db="EMBL/GenBank/DDBJ databases">
        <title>Insight into the proteome of Arion vulgaris.</title>
        <authorList>
            <person name="Aradska J."/>
            <person name="Bulat T."/>
            <person name="Smidak R."/>
            <person name="Sarate P."/>
            <person name="Gangsoo J."/>
            <person name="Sialana F."/>
            <person name="Bilban M."/>
            <person name="Lubec G."/>
        </authorList>
    </citation>
    <scope>NUCLEOTIDE SEQUENCE</scope>
    <source>
        <tissue evidence="3">Skin</tissue>
    </source>
</reference>
<feature type="compositionally biased region" description="Polar residues" evidence="1">
    <location>
        <begin position="160"/>
        <end position="175"/>
    </location>
</feature>
<sequence>GDGNKKDSTEKIKEKKTHEENVDEFWSQKTSYTPESRLEVHNHMKELKKKEEKQNDSSSKPPRKLYADDGRAFNVNEPKVDFSLTEDDKNIILDVAVFKHMDSSLLDCDVQPDFVRVTLKGKILQLSLSEEVNVENSTAKRSLITGHLLVTMPKVKQPFVSENSTETKSAKQSNTTERKENESNYLEVDPKARKCVDIASIITDNQASKTASGPFGSHLTKKDVK</sequence>
<name>A0A0B6YRR7_9EUPU</name>
<dbReference type="CDD" id="cd00298">
    <property type="entry name" value="ACD_sHsps_p23-like"/>
    <property type="match status" value="1"/>
</dbReference>
<evidence type="ECO:0000259" key="2">
    <source>
        <dbReference type="PROSITE" id="PS51203"/>
    </source>
</evidence>
<feature type="non-terminal residue" evidence="3">
    <location>
        <position position="225"/>
    </location>
</feature>
<dbReference type="InterPro" id="IPR056496">
    <property type="entry name" value="CS_DNAAF11_C"/>
</dbReference>
<dbReference type="InterPro" id="IPR008978">
    <property type="entry name" value="HSP20-like_chaperone"/>
</dbReference>
<protein>
    <recommendedName>
        <fullName evidence="2">CS domain-containing protein</fullName>
    </recommendedName>
</protein>
<dbReference type="Pfam" id="PF23602">
    <property type="entry name" value="CS_DNAAF11_C"/>
    <property type="match status" value="1"/>
</dbReference>
<feature type="region of interest" description="Disordered" evidence="1">
    <location>
        <begin position="159"/>
        <end position="186"/>
    </location>
</feature>
<gene>
    <name evidence="3" type="primary">ORF32370</name>
</gene>
<proteinExistence type="predicted"/>
<accession>A0A0B6YRR7</accession>
<feature type="domain" description="CS" evidence="2">
    <location>
        <begin position="75"/>
        <end position="166"/>
    </location>
</feature>
<feature type="region of interest" description="Disordered" evidence="1">
    <location>
        <begin position="1"/>
        <end position="68"/>
    </location>
</feature>
<dbReference type="PROSITE" id="PS51203">
    <property type="entry name" value="CS"/>
    <property type="match status" value="1"/>
</dbReference>
<feature type="compositionally biased region" description="Basic and acidic residues" evidence="1">
    <location>
        <begin position="176"/>
        <end position="186"/>
    </location>
</feature>
<dbReference type="SUPFAM" id="SSF49764">
    <property type="entry name" value="HSP20-like chaperones"/>
    <property type="match status" value="1"/>
</dbReference>
<organism evidence="3">
    <name type="scientific">Arion vulgaris</name>
    <dbReference type="NCBI Taxonomy" id="1028688"/>
    <lineage>
        <taxon>Eukaryota</taxon>
        <taxon>Metazoa</taxon>
        <taxon>Spiralia</taxon>
        <taxon>Lophotrochozoa</taxon>
        <taxon>Mollusca</taxon>
        <taxon>Gastropoda</taxon>
        <taxon>Heterobranchia</taxon>
        <taxon>Euthyneura</taxon>
        <taxon>Panpulmonata</taxon>
        <taxon>Eupulmonata</taxon>
        <taxon>Stylommatophora</taxon>
        <taxon>Helicina</taxon>
        <taxon>Arionoidea</taxon>
        <taxon>Arionidae</taxon>
        <taxon>Arion</taxon>
    </lineage>
</organism>
<dbReference type="InterPro" id="IPR007052">
    <property type="entry name" value="CS_dom"/>
</dbReference>
<evidence type="ECO:0000256" key="1">
    <source>
        <dbReference type="SAM" id="MobiDB-lite"/>
    </source>
</evidence>
<dbReference type="EMBL" id="HACG01011355">
    <property type="protein sequence ID" value="CEK58220.1"/>
    <property type="molecule type" value="Transcribed_RNA"/>
</dbReference>
<feature type="non-terminal residue" evidence="3">
    <location>
        <position position="1"/>
    </location>
</feature>
<evidence type="ECO:0000313" key="3">
    <source>
        <dbReference type="EMBL" id="CEK58220.1"/>
    </source>
</evidence>